<dbReference type="EMBL" id="JAZGQO010000021">
    <property type="protein sequence ID" value="KAK6165602.1"/>
    <property type="molecule type" value="Genomic_DNA"/>
</dbReference>
<keyword evidence="7 13" id="KW-1133">Transmembrane helix</keyword>
<evidence type="ECO:0000259" key="17">
    <source>
        <dbReference type="Pfam" id="PF20806"/>
    </source>
</evidence>
<organism evidence="18 19">
    <name type="scientific">Patella caerulea</name>
    <name type="common">Rayed Mediterranean limpet</name>
    <dbReference type="NCBI Taxonomy" id="87958"/>
    <lineage>
        <taxon>Eukaryota</taxon>
        <taxon>Metazoa</taxon>
        <taxon>Spiralia</taxon>
        <taxon>Lophotrochozoa</taxon>
        <taxon>Mollusca</taxon>
        <taxon>Gastropoda</taxon>
        <taxon>Patellogastropoda</taxon>
        <taxon>Patelloidea</taxon>
        <taxon>Patellidae</taxon>
        <taxon>Patella</taxon>
    </lineage>
</organism>
<feature type="compositionally biased region" description="Low complexity" evidence="14">
    <location>
        <begin position="865"/>
        <end position="880"/>
    </location>
</feature>
<feature type="transmembrane region" description="Helical" evidence="13">
    <location>
        <begin position="5"/>
        <end position="25"/>
    </location>
</feature>
<keyword evidence="5" id="KW-0677">Repeat</keyword>
<sequence length="1078" mass="119254">MGVKLFTNLSFIIVCIPSVCIWSVLSYNIDTEQARIFSGPKTSYFGYTTVLTRNQDGIRLLVGAPNDNTGSGVNRTGSVYICDTRDEGECTRFYNPGTGRTDSVHPSVYPITMEGFGSCLNQISNSKILMCAPRFKDLRFPTQAFVTGRCIITNTDLRSRVNSSLPVEDEGKYADRVLGYIQGMAESGFSCDTLMPGTYVLGAPGLNTWRGGFAVIEGGNYADSIVDIPRQKQNMNDNLGFAVVGGHFCSNNRMCFAAGAPRFKHMGRVMLFERSVGNEVIQLLELTCPDKDSMGSYFGSVLCSADVNGDGWDDLLVGAPFYTKVDPDSEESSFPKDEGRVWIFISQKKELQDKSYFQDTPIMLSGSNTAFSRFGSSISNLGDVNGDGIDDIAVGAKDENGVGAVYIYHGSADGQIVEYSQRITGEMVSENITGFGAHVSKPLDVDDNGYPDMAIGCTNSDKAVLLRTRPIIDLVADLNFDSELINLNRTNCPAKDDAESCIVLILCFNYSQRSAPKQIEMDFNISVDILKRPSLRRVKIHTEDGFLDQISDKVLVERGRNKCKRFDLITLMEERLQDPFTAVRVQAQFKLNDSRFDPGEIKPIINQTRPSVLTKDTRFQLSCGEDNICEANLGIKGEFSFSDGDVFITINQTENINLDVRLENYGENSFGSKVNFYWNENLFYRTVKSSPRWPIGCADKSDEGQNYKLTCTVFPPINRNQAVNFSVLLEGDALSLNNAKVDVSIQAQTASAENNMENNVANFSSDVWIVASPDISGKSYPPELSVNTEEDTSLQNLTIIHKYLMINNGPSFLPATNVTVHLPYLYKTGEQLVESAIAKIKTESGEEVFCSLSHKASQGGNERPSTTTSTTSTTTTSGTSAQADIVTTQTTTESTTVTTTTTGKYPDIPDVAPSRRRRQTPNEKKDMDDNAHHLDCNNYDCDEMLCKLPGSLQPRESIIVNVTIVMNIKDLPFKDHDVMEYITKAVVLQPSHLLFLPWNEDKEGLVSTPIFREYGGSGVNIWIPIGSVIGALCLLVLLAIILRQCGFFKREKKAALQKWKRESGYYKRTSSRNPNQNS</sequence>
<feature type="region of interest" description="Disordered" evidence="14">
    <location>
        <begin position="854"/>
        <end position="929"/>
    </location>
</feature>
<name>A0AAN8IVV1_PATCE</name>
<dbReference type="PANTHER" id="PTHR23220">
    <property type="entry name" value="INTEGRIN ALPHA"/>
    <property type="match status" value="1"/>
</dbReference>
<dbReference type="InterPro" id="IPR013649">
    <property type="entry name" value="Integrin_alpha_Ig-like_1"/>
</dbReference>
<keyword evidence="11" id="KW-0325">Glycoprotein</keyword>
<dbReference type="AlphaFoldDB" id="A0AAN8IVV1"/>
<dbReference type="GO" id="GO:0008305">
    <property type="term" value="C:integrin complex"/>
    <property type="evidence" value="ECO:0007669"/>
    <property type="project" value="InterPro"/>
</dbReference>
<accession>A0AAN8IVV1</accession>
<comment type="caution">
    <text evidence="13">Lacks conserved residue(s) required for the propagation of feature annotation.</text>
</comment>
<evidence type="ECO:0000256" key="5">
    <source>
        <dbReference type="ARBA" id="ARBA00022737"/>
    </source>
</evidence>
<dbReference type="PROSITE" id="PS51470">
    <property type="entry name" value="FG_GAP"/>
    <property type="match status" value="3"/>
</dbReference>
<dbReference type="InterPro" id="IPR048285">
    <property type="entry name" value="Integrin_alpha_Ig-like_2"/>
</dbReference>
<dbReference type="Pfam" id="PF20806">
    <property type="entry name" value="Integrin_A_Ig_3"/>
    <property type="match status" value="1"/>
</dbReference>
<evidence type="ECO:0000256" key="3">
    <source>
        <dbReference type="ARBA" id="ARBA00022692"/>
    </source>
</evidence>
<dbReference type="GO" id="GO:0007229">
    <property type="term" value="P:integrin-mediated signaling pathway"/>
    <property type="evidence" value="ECO:0007669"/>
    <property type="project" value="UniProtKB-KW"/>
</dbReference>
<dbReference type="Gene3D" id="2.60.40.1530">
    <property type="entry name" value="ntegrin, alpha v. Chain A, domain 4"/>
    <property type="match status" value="1"/>
</dbReference>
<evidence type="ECO:0000256" key="14">
    <source>
        <dbReference type="SAM" id="MobiDB-lite"/>
    </source>
</evidence>
<protein>
    <recommendedName>
        <fullName evidence="20">Integrin alpha-2 domain-containing protein</fullName>
    </recommendedName>
</protein>
<evidence type="ECO:0000259" key="15">
    <source>
        <dbReference type="Pfam" id="PF08441"/>
    </source>
</evidence>
<feature type="repeat" description="FG-GAP" evidence="12">
    <location>
        <begin position="284"/>
        <end position="353"/>
    </location>
</feature>
<keyword evidence="19" id="KW-1185">Reference proteome</keyword>
<reference evidence="18 19" key="1">
    <citation type="submission" date="2024-01" db="EMBL/GenBank/DDBJ databases">
        <title>The genome of the rayed Mediterranean limpet Patella caerulea (Linnaeus, 1758).</title>
        <authorList>
            <person name="Anh-Thu Weber A."/>
            <person name="Halstead-Nussloch G."/>
        </authorList>
    </citation>
    <scope>NUCLEOTIDE SEQUENCE [LARGE SCALE GENOMIC DNA]</scope>
    <source>
        <strain evidence="18">AATW-2023a</strain>
        <tissue evidence="18">Whole specimen</tissue>
    </source>
</reference>
<evidence type="ECO:0000256" key="1">
    <source>
        <dbReference type="ARBA" id="ARBA00004479"/>
    </source>
</evidence>
<comment type="subcellular location">
    <subcellularLocation>
        <location evidence="1 13">Membrane</location>
        <topology evidence="1 13">Single-pass type I membrane protein</topology>
    </subcellularLocation>
</comment>
<evidence type="ECO:0000256" key="11">
    <source>
        <dbReference type="ARBA" id="ARBA00023180"/>
    </source>
</evidence>
<dbReference type="SMART" id="SM00191">
    <property type="entry name" value="Int_alpha"/>
    <property type="match status" value="5"/>
</dbReference>
<feature type="compositionally biased region" description="Basic and acidic residues" evidence="14">
    <location>
        <begin position="920"/>
        <end position="929"/>
    </location>
</feature>
<dbReference type="Gene3D" id="2.60.40.1510">
    <property type="entry name" value="ntegrin, alpha v. Chain A, domain 3"/>
    <property type="match status" value="1"/>
</dbReference>
<dbReference type="GO" id="GO:0098609">
    <property type="term" value="P:cell-cell adhesion"/>
    <property type="evidence" value="ECO:0007669"/>
    <property type="project" value="TreeGrafter"/>
</dbReference>
<dbReference type="PRINTS" id="PR01185">
    <property type="entry name" value="INTEGRINA"/>
</dbReference>
<proteinExistence type="inferred from homology"/>
<dbReference type="SUPFAM" id="SSF69179">
    <property type="entry name" value="Integrin domains"/>
    <property type="match status" value="3"/>
</dbReference>
<dbReference type="PANTHER" id="PTHR23220:SF134">
    <property type="entry name" value="INTEGRIN ALPHA-2 DOMAIN-CONTAINING PROTEIN"/>
    <property type="match status" value="1"/>
</dbReference>
<feature type="domain" description="Integrin alpha second immunoglobulin-like" evidence="16">
    <location>
        <begin position="623"/>
        <end position="760"/>
    </location>
</feature>
<feature type="compositionally biased region" description="Polar residues" evidence="14">
    <location>
        <begin position="854"/>
        <end position="864"/>
    </location>
</feature>
<dbReference type="GO" id="GO:0033627">
    <property type="term" value="P:cell adhesion mediated by integrin"/>
    <property type="evidence" value="ECO:0007669"/>
    <property type="project" value="TreeGrafter"/>
</dbReference>
<gene>
    <name evidence="18" type="ORF">SNE40_022500</name>
</gene>
<dbReference type="Gene3D" id="2.60.40.1460">
    <property type="entry name" value="Integrin domains. Chain A, domain 2"/>
    <property type="match status" value="1"/>
</dbReference>
<feature type="transmembrane region" description="Helical" evidence="13">
    <location>
        <begin position="1021"/>
        <end position="1042"/>
    </location>
</feature>
<dbReference type="Pfam" id="PF08441">
    <property type="entry name" value="Integrin_A_Ig_1"/>
    <property type="match status" value="1"/>
</dbReference>
<evidence type="ECO:0000256" key="7">
    <source>
        <dbReference type="ARBA" id="ARBA00022989"/>
    </source>
</evidence>
<keyword evidence="6 13" id="KW-0130">Cell adhesion</keyword>
<evidence type="ECO:0000256" key="13">
    <source>
        <dbReference type="RuleBase" id="RU003762"/>
    </source>
</evidence>
<evidence type="ECO:0000256" key="4">
    <source>
        <dbReference type="ARBA" id="ARBA00022729"/>
    </source>
</evidence>
<keyword evidence="3 13" id="KW-0812">Transmembrane</keyword>
<dbReference type="InterPro" id="IPR000413">
    <property type="entry name" value="Integrin_alpha"/>
</dbReference>
<dbReference type="GO" id="GO:0007160">
    <property type="term" value="P:cell-matrix adhesion"/>
    <property type="evidence" value="ECO:0007669"/>
    <property type="project" value="TreeGrafter"/>
</dbReference>
<dbReference type="Pfam" id="PF20805">
    <property type="entry name" value="Integrin_A_Ig_2"/>
    <property type="match status" value="1"/>
</dbReference>
<comment type="caution">
    <text evidence="18">The sequence shown here is derived from an EMBL/GenBank/DDBJ whole genome shotgun (WGS) entry which is preliminary data.</text>
</comment>
<dbReference type="Gene3D" id="2.130.10.130">
    <property type="entry name" value="Integrin alpha, N-terminal"/>
    <property type="match status" value="1"/>
</dbReference>
<dbReference type="Pfam" id="PF01839">
    <property type="entry name" value="FG-GAP"/>
    <property type="match status" value="2"/>
</dbReference>
<keyword evidence="4" id="KW-0732">Signal</keyword>
<dbReference type="InterPro" id="IPR032695">
    <property type="entry name" value="Integrin_dom_sf"/>
</dbReference>
<feature type="compositionally biased region" description="Low complexity" evidence="14">
    <location>
        <begin position="887"/>
        <end position="902"/>
    </location>
</feature>
<keyword evidence="10 13" id="KW-0675">Receptor</keyword>
<keyword evidence="9 13" id="KW-0472">Membrane</keyword>
<feature type="repeat" description="FG-GAP" evidence="12">
    <location>
        <begin position="360"/>
        <end position="415"/>
    </location>
</feature>
<dbReference type="InterPro" id="IPR048286">
    <property type="entry name" value="Integrin_alpha_Ig-like_3"/>
</dbReference>
<dbReference type="GO" id="GO:0005178">
    <property type="term" value="F:integrin binding"/>
    <property type="evidence" value="ECO:0007669"/>
    <property type="project" value="TreeGrafter"/>
</dbReference>
<evidence type="ECO:0000256" key="6">
    <source>
        <dbReference type="ARBA" id="ARBA00022889"/>
    </source>
</evidence>
<keyword evidence="8 13" id="KW-0401">Integrin</keyword>
<evidence type="ECO:0000256" key="10">
    <source>
        <dbReference type="ARBA" id="ARBA00023170"/>
    </source>
</evidence>
<feature type="domain" description="Integrin alpha first immunoglubulin-like" evidence="15">
    <location>
        <begin position="468"/>
        <end position="621"/>
    </location>
</feature>
<dbReference type="InterPro" id="IPR013519">
    <property type="entry name" value="Int_alpha_beta-p"/>
</dbReference>
<dbReference type="Gene3D" id="1.20.5.930">
    <property type="entry name" value="Bicelle-embedded integrin alpha(iib) transmembrane segment"/>
    <property type="match status" value="1"/>
</dbReference>
<comment type="similarity">
    <text evidence="2 13">Belongs to the integrin alpha chain family.</text>
</comment>
<dbReference type="InterPro" id="IPR013517">
    <property type="entry name" value="FG-GAP"/>
</dbReference>
<evidence type="ECO:0000313" key="19">
    <source>
        <dbReference type="Proteomes" id="UP001347796"/>
    </source>
</evidence>
<evidence type="ECO:0000313" key="18">
    <source>
        <dbReference type="EMBL" id="KAK6165602.1"/>
    </source>
</evidence>
<feature type="domain" description="Integrin alpha third immunoglobulin-like" evidence="17">
    <location>
        <begin position="785"/>
        <end position="964"/>
    </location>
</feature>
<evidence type="ECO:0000256" key="2">
    <source>
        <dbReference type="ARBA" id="ARBA00008054"/>
    </source>
</evidence>
<evidence type="ECO:0000259" key="16">
    <source>
        <dbReference type="Pfam" id="PF20805"/>
    </source>
</evidence>
<evidence type="ECO:0000256" key="8">
    <source>
        <dbReference type="ARBA" id="ARBA00023037"/>
    </source>
</evidence>
<evidence type="ECO:0000256" key="12">
    <source>
        <dbReference type="PROSITE-ProRule" id="PRU00803"/>
    </source>
</evidence>
<dbReference type="SUPFAM" id="SSF69318">
    <property type="entry name" value="Integrin alpha N-terminal domain"/>
    <property type="match status" value="1"/>
</dbReference>
<dbReference type="InterPro" id="IPR028994">
    <property type="entry name" value="Integrin_alpha_N"/>
</dbReference>
<dbReference type="Proteomes" id="UP001347796">
    <property type="component" value="Unassembled WGS sequence"/>
</dbReference>
<dbReference type="GO" id="GO:0009897">
    <property type="term" value="C:external side of plasma membrane"/>
    <property type="evidence" value="ECO:0007669"/>
    <property type="project" value="TreeGrafter"/>
</dbReference>
<evidence type="ECO:0008006" key="20">
    <source>
        <dbReference type="Google" id="ProtNLM"/>
    </source>
</evidence>
<feature type="repeat" description="FG-GAP" evidence="12">
    <location>
        <begin position="31"/>
        <end position="91"/>
    </location>
</feature>
<evidence type="ECO:0000256" key="9">
    <source>
        <dbReference type="ARBA" id="ARBA00023136"/>
    </source>
</evidence>